<evidence type="ECO:0000256" key="6">
    <source>
        <dbReference type="ARBA" id="ARBA00022679"/>
    </source>
</evidence>
<keyword evidence="10" id="KW-0067">ATP-binding</keyword>
<dbReference type="PROSITE" id="PS50109">
    <property type="entry name" value="HIS_KIN"/>
    <property type="match status" value="1"/>
</dbReference>
<name>A0A0W0S2P8_LEGBO</name>
<gene>
    <name evidence="16" type="primary">cpxA_1</name>
    <name evidence="16" type="ORF">Lboz_0012</name>
</gene>
<evidence type="ECO:0000256" key="3">
    <source>
        <dbReference type="ARBA" id="ARBA00012438"/>
    </source>
</evidence>
<accession>A0A0W0S2P8</accession>
<dbReference type="InterPro" id="IPR003594">
    <property type="entry name" value="HATPase_dom"/>
</dbReference>
<sequence length="589" mass="67317">MIHVKFYNGVFAYERLASIEKKRFWIEYGTHFGFFLAQQAPKAAKGSRIYNKVWLRVMKFNVYLKILAAFFVIFLIFVLTFFNYLKLVETAIVINAGKTMSQGLLISLENELVNNPKSNWNAILKKKTDNVVHIIAIDSLKLTPTQNDQLNNGEIIYLSGTTYQFLNLVIVQHTAYKKIGNTSFALAYYFSDPGQVIFHYMNPALTQIVEHLLLKPTNTWDKEILQLEKIYGFPLDVYTTNSKNLPGTIINSLSTKRLVFETNKNSSQIGVLYYSFSGGVLKVGPLSYLPITTRISDVMYYFILAFFFLALCLITFFSVLFVKNMKRIYQITKNFSQGNFDFHRKIGTTSVLYGLYINIIHMGKRLKELIESHKQMCRFVAHEIRTPLSTIQMATDSIKRKNTEDVVLNKQMNSIQEDIADMNRIVSTFLFYSKMHSSELKLKPSETDIIVWLRKLLDPYSSSIFEITFHANKLNSLKANIDRNILKHAVTNLITNAMKFAERQISLTVSLDDSHILIHVDDDGPGLPKDGVDDIFSEYTIAENDEMGDKHIGLGLAIIKKVVTLHGGKVLATQSPIFKGARFTILLQK</sequence>
<keyword evidence="4" id="KW-1003">Cell membrane</keyword>
<protein>
    <recommendedName>
        <fullName evidence="3">histidine kinase</fullName>
        <ecNumber evidence="3">2.7.13.3</ecNumber>
    </recommendedName>
</protein>
<keyword evidence="7 14" id="KW-0812">Transmembrane</keyword>
<dbReference type="InterPro" id="IPR004358">
    <property type="entry name" value="Sig_transdc_His_kin-like_C"/>
</dbReference>
<dbReference type="Proteomes" id="UP000054695">
    <property type="component" value="Unassembled WGS sequence"/>
</dbReference>
<dbReference type="GO" id="GO:0005886">
    <property type="term" value="C:plasma membrane"/>
    <property type="evidence" value="ECO:0007669"/>
    <property type="project" value="UniProtKB-SubCell"/>
</dbReference>
<keyword evidence="5" id="KW-0597">Phosphoprotein</keyword>
<comment type="caution">
    <text evidence="16">The sequence shown here is derived from an EMBL/GenBank/DDBJ whole genome shotgun (WGS) entry which is preliminary data.</text>
</comment>
<keyword evidence="6 16" id="KW-0808">Transferase</keyword>
<dbReference type="STRING" id="447.Lboz_0012"/>
<dbReference type="InterPro" id="IPR005467">
    <property type="entry name" value="His_kinase_dom"/>
</dbReference>
<evidence type="ECO:0000256" key="4">
    <source>
        <dbReference type="ARBA" id="ARBA00022475"/>
    </source>
</evidence>
<dbReference type="SMART" id="SM00387">
    <property type="entry name" value="HATPase_c"/>
    <property type="match status" value="1"/>
</dbReference>
<evidence type="ECO:0000256" key="1">
    <source>
        <dbReference type="ARBA" id="ARBA00000085"/>
    </source>
</evidence>
<comment type="subcellular location">
    <subcellularLocation>
        <location evidence="2">Cell membrane</location>
        <topology evidence="2">Multi-pass membrane protein</topology>
    </subcellularLocation>
</comment>
<comment type="catalytic activity">
    <reaction evidence="1">
        <text>ATP + protein L-histidine = ADP + protein N-phospho-L-histidine.</text>
        <dbReference type="EC" id="2.7.13.3"/>
    </reaction>
</comment>
<evidence type="ECO:0000256" key="10">
    <source>
        <dbReference type="ARBA" id="ARBA00022840"/>
    </source>
</evidence>
<keyword evidence="9 16" id="KW-0418">Kinase</keyword>
<keyword evidence="12" id="KW-0902">Two-component regulatory system</keyword>
<evidence type="ECO:0000256" key="12">
    <source>
        <dbReference type="ARBA" id="ARBA00023012"/>
    </source>
</evidence>
<evidence type="ECO:0000256" key="14">
    <source>
        <dbReference type="SAM" id="Phobius"/>
    </source>
</evidence>
<reference evidence="16 17" key="1">
    <citation type="submission" date="2015-11" db="EMBL/GenBank/DDBJ databases">
        <title>Genomic analysis of 38 Legionella species identifies large and diverse effector repertoires.</title>
        <authorList>
            <person name="Burstein D."/>
            <person name="Amaro F."/>
            <person name="Zusman T."/>
            <person name="Lifshitz Z."/>
            <person name="Cohen O."/>
            <person name="Gilbert J.A."/>
            <person name="Pupko T."/>
            <person name="Shuman H.A."/>
            <person name="Segal G."/>
        </authorList>
    </citation>
    <scope>NUCLEOTIDE SEQUENCE [LARGE SCALE GENOMIC DNA]</scope>
    <source>
        <strain evidence="16 17">WIGA</strain>
    </source>
</reference>
<evidence type="ECO:0000256" key="13">
    <source>
        <dbReference type="ARBA" id="ARBA00023136"/>
    </source>
</evidence>
<evidence type="ECO:0000256" key="11">
    <source>
        <dbReference type="ARBA" id="ARBA00022989"/>
    </source>
</evidence>
<dbReference type="GO" id="GO:0000155">
    <property type="term" value="F:phosphorelay sensor kinase activity"/>
    <property type="evidence" value="ECO:0007669"/>
    <property type="project" value="InterPro"/>
</dbReference>
<evidence type="ECO:0000313" key="17">
    <source>
        <dbReference type="Proteomes" id="UP000054695"/>
    </source>
</evidence>
<dbReference type="Gene3D" id="3.30.565.10">
    <property type="entry name" value="Histidine kinase-like ATPase, C-terminal domain"/>
    <property type="match status" value="1"/>
</dbReference>
<dbReference type="InterPro" id="IPR036097">
    <property type="entry name" value="HisK_dim/P_sf"/>
</dbReference>
<dbReference type="RefSeq" id="WP_235810444.1">
    <property type="nucleotide sequence ID" value="NZ_CAAAIY010000019.1"/>
</dbReference>
<keyword evidence="11 14" id="KW-1133">Transmembrane helix</keyword>
<keyword evidence="8" id="KW-0547">Nucleotide-binding</keyword>
<dbReference type="CDD" id="cd00075">
    <property type="entry name" value="HATPase"/>
    <property type="match status" value="1"/>
</dbReference>
<dbReference type="InterPro" id="IPR050398">
    <property type="entry name" value="HssS/ArlS-like"/>
</dbReference>
<dbReference type="Pfam" id="PF00512">
    <property type="entry name" value="HisKA"/>
    <property type="match status" value="1"/>
</dbReference>
<dbReference type="SUPFAM" id="SSF55874">
    <property type="entry name" value="ATPase domain of HSP90 chaperone/DNA topoisomerase II/histidine kinase"/>
    <property type="match status" value="1"/>
</dbReference>
<dbReference type="InterPro" id="IPR003661">
    <property type="entry name" value="HisK_dim/P_dom"/>
</dbReference>
<organism evidence="16 17">
    <name type="scientific">Legionella bozemanae</name>
    <name type="common">Fluoribacter bozemanae</name>
    <dbReference type="NCBI Taxonomy" id="447"/>
    <lineage>
        <taxon>Bacteria</taxon>
        <taxon>Pseudomonadati</taxon>
        <taxon>Pseudomonadota</taxon>
        <taxon>Gammaproteobacteria</taxon>
        <taxon>Legionellales</taxon>
        <taxon>Legionellaceae</taxon>
        <taxon>Legionella</taxon>
    </lineage>
</organism>
<feature type="domain" description="Histidine kinase" evidence="15">
    <location>
        <begin position="379"/>
        <end position="589"/>
    </location>
</feature>
<proteinExistence type="predicted"/>
<dbReference type="PATRIC" id="fig|447.4.peg.13"/>
<feature type="transmembrane region" description="Helical" evidence="14">
    <location>
        <begin position="298"/>
        <end position="322"/>
    </location>
</feature>
<dbReference type="EC" id="2.7.13.3" evidence="3"/>
<evidence type="ECO:0000256" key="2">
    <source>
        <dbReference type="ARBA" id="ARBA00004651"/>
    </source>
</evidence>
<dbReference type="GO" id="GO:0005524">
    <property type="term" value="F:ATP binding"/>
    <property type="evidence" value="ECO:0007669"/>
    <property type="project" value="UniProtKB-KW"/>
</dbReference>
<evidence type="ECO:0000259" key="15">
    <source>
        <dbReference type="PROSITE" id="PS50109"/>
    </source>
</evidence>
<feature type="transmembrane region" description="Helical" evidence="14">
    <location>
        <begin position="62"/>
        <end position="85"/>
    </location>
</feature>
<keyword evidence="13 14" id="KW-0472">Membrane</keyword>
<dbReference type="SUPFAM" id="SSF47384">
    <property type="entry name" value="Homodimeric domain of signal transducing histidine kinase"/>
    <property type="match status" value="1"/>
</dbReference>
<dbReference type="SMART" id="SM00388">
    <property type="entry name" value="HisKA"/>
    <property type="match status" value="1"/>
</dbReference>
<dbReference type="PANTHER" id="PTHR45528">
    <property type="entry name" value="SENSOR HISTIDINE KINASE CPXA"/>
    <property type="match status" value="1"/>
</dbReference>
<evidence type="ECO:0000256" key="7">
    <source>
        <dbReference type="ARBA" id="ARBA00022692"/>
    </source>
</evidence>
<dbReference type="AlphaFoldDB" id="A0A0W0S2P8"/>
<dbReference type="EMBL" id="LNXU01000001">
    <property type="protein sequence ID" value="KTC77724.1"/>
    <property type="molecule type" value="Genomic_DNA"/>
</dbReference>
<dbReference type="Gene3D" id="1.10.287.130">
    <property type="match status" value="1"/>
</dbReference>
<evidence type="ECO:0000313" key="16">
    <source>
        <dbReference type="EMBL" id="KTC77724.1"/>
    </source>
</evidence>
<evidence type="ECO:0000256" key="8">
    <source>
        <dbReference type="ARBA" id="ARBA00022741"/>
    </source>
</evidence>
<dbReference type="InterPro" id="IPR036890">
    <property type="entry name" value="HATPase_C_sf"/>
</dbReference>
<dbReference type="CDD" id="cd00082">
    <property type="entry name" value="HisKA"/>
    <property type="match status" value="1"/>
</dbReference>
<evidence type="ECO:0000256" key="9">
    <source>
        <dbReference type="ARBA" id="ARBA00022777"/>
    </source>
</evidence>
<keyword evidence="17" id="KW-1185">Reference proteome</keyword>
<dbReference type="PRINTS" id="PR00344">
    <property type="entry name" value="BCTRLSENSOR"/>
</dbReference>
<dbReference type="PANTHER" id="PTHR45528:SF1">
    <property type="entry name" value="SENSOR HISTIDINE KINASE CPXA"/>
    <property type="match status" value="1"/>
</dbReference>
<dbReference type="Pfam" id="PF02518">
    <property type="entry name" value="HATPase_c"/>
    <property type="match status" value="1"/>
</dbReference>
<evidence type="ECO:0000256" key="5">
    <source>
        <dbReference type="ARBA" id="ARBA00022553"/>
    </source>
</evidence>